<keyword evidence="3" id="KW-1185">Reference proteome</keyword>
<gene>
    <name evidence="2" type="ORF">J2Z32_001590</name>
</gene>
<dbReference type="RefSeq" id="WP_144878129.1">
    <property type="nucleotide sequence ID" value="NZ_JAGGKG010000006.1"/>
</dbReference>
<dbReference type="PROSITE" id="PS51736">
    <property type="entry name" value="RECOMBINASES_3"/>
    <property type="match status" value="1"/>
</dbReference>
<organism evidence="2 3">
    <name type="scientific">Paenibacillus turicensis</name>
    <dbReference type="NCBI Taxonomy" id="160487"/>
    <lineage>
        <taxon>Bacteria</taxon>
        <taxon>Bacillati</taxon>
        <taxon>Bacillota</taxon>
        <taxon>Bacilli</taxon>
        <taxon>Bacillales</taxon>
        <taxon>Paenibacillaceae</taxon>
        <taxon>Paenibacillus</taxon>
    </lineage>
</organism>
<dbReference type="SMART" id="SM00857">
    <property type="entry name" value="Resolvase"/>
    <property type="match status" value="1"/>
</dbReference>
<reference evidence="2 3" key="1">
    <citation type="submission" date="2021-03" db="EMBL/GenBank/DDBJ databases">
        <title>Genomic Encyclopedia of Type Strains, Phase IV (KMG-IV): sequencing the most valuable type-strain genomes for metagenomic binning, comparative biology and taxonomic classification.</title>
        <authorList>
            <person name="Goeker M."/>
        </authorList>
    </citation>
    <scope>NUCLEOTIDE SEQUENCE [LARGE SCALE GENOMIC DNA]</scope>
    <source>
        <strain evidence="2 3">DSM 14349</strain>
    </source>
</reference>
<evidence type="ECO:0000259" key="1">
    <source>
        <dbReference type="PROSITE" id="PS51736"/>
    </source>
</evidence>
<evidence type="ECO:0000313" key="2">
    <source>
        <dbReference type="EMBL" id="MBP1904965.1"/>
    </source>
</evidence>
<evidence type="ECO:0000313" key="3">
    <source>
        <dbReference type="Proteomes" id="UP001519272"/>
    </source>
</evidence>
<dbReference type="PANTHER" id="PTHR30461:SF23">
    <property type="entry name" value="DNA RECOMBINASE-RELATED"/>
    <property type="match status" value="1"/>
</dbReference>
<dbReference type="Proteomes" id="UP001519272">
    <property type="component" value="Unassembled WGS sequence"/>
</dbReference>
<dbReference type="SUPFAM" id="SSF53041">
    <property type="entry name" value="Resolvase-like"/>
    <property type="match status" value="1"/>
</dbReference>
<dbReference type="InterPro" id="IPR006119">
    <property type="entry name" value="Resolv_N"/>
</dbReference>
<name>A0ABS4FQW4_9BACL</name>
<dbReference type="Gene3D" id="3.40.50.1390">
    <property type="entry name" value="Resolvase, N-terminal catalytic domain"/>
    <property type="match status" value="1"/>
</dbReference>
<dbReference type="InterPro" id="IPR050639">
    <property type="entry name" value="SSR_resolvase"/>
</dbReference>
<sequence>MNNYIYARSAKQSPKAINAQVKECMKYANEKGLLIDEVFIDDGFSGLSKNRPGFNKLLNTAKKGDTVIVSTVYKLSRDIFTLHLLIGAMRYNFVFLDHLDFSIDEDSKVFELYYSFWWQEWLKRKGSRGKGISK</sequence>
<dbReference type="InterPro" id="IPR036162">
    <property type="entry name" value="Resolvase-like_N_sf"/>
</dbReference>
<protein>
    <submittedName>
        <fullName evidence="2">DNA invertase Pin-like site-specific DNA recombinase</fullName>
    </submittedName>
</protein>
<dbReference type="EMBL" id="JAGGKG010000006">
    <property type="protein sequence ID" value="MBP1904965.1"/>
    <property type="molecule type" value="Genomic_DNA"/>
</dbReference>
<feature type="domain" description="Resolvase/invertase-type recombinase catalytic" evidence="1">
    <location>
        <begin position="2"/>
        <end position="134"/>
    </location>
</feature>
<proteinExistence type="predicted"/>
<accession>A0ABS4FQW4</accession>
<comment type="caution">
    <text evidence="2">The sequence shown here is derived from an EMBL/GenBank/DDBJ whole genome shotgun (WGS) entry which is preliminary data.</text>
</comment>
<dbReference type="CDD" id="cd00338">
    <property type="entry name" value="Ser_Recombinase"/>
    <property type="match status" value="1"/>
</dbReference>
<dbReference type="PANTHER" id="PTHR30461">
    <property type="entry name" value="DNA-INVERTASE FROM LAMBDOID PROPHAGE"/>
    <property type="match status" value="1"/>
</dbReference>
<dbReference type="Pfam" id="PF00239">
    <property type="entry name" value="Resolvase"/>
    <property type="match status" value="1"/>
</dbReference>